<protein>
    <submittedName>
        <fullName evidence="9">DUF2029 domain-containing protein</fullName>
    </submittedName>
</protein>
<dbReference type="InterPro" id="IPR018584">
    <property type="entry name" value="GT87"/>
</dbReference>
<proteinExistence type="inferred from homology"/>
<evidence type="ECO:0000256" key="4">
    <source>
        <dbReference type="ARBA" id="ARBA00022692"/>
    </source>
</evidence>
<keyword evidence="6 8" id="KW-0472">Membrane</keyword>
<feature type="transmembrane region" description="Helical" evidence="8">
    <location>
        <begin position="67"/>
        <end position="89"/>
    </location>
</feature>
<keyword evidence="3" id="KW-0808">Transferase</keyword>
<dbReference type="EMBL" id="JABUFE010000009">
    <property type="protein sequence ID" value="NSX55937.1"/>
    <property type="molecule type" value="Genomic_DNA"/>
</dbReference>
<comment type="subcellular location">
    <subcellularLocation>
        <location evidence="1">Cell membrane</location>
        <topology evidence="1">Multi-pass membrane protein</topology>
    </subcellularLocation>
</comment>
<evidence type="ECO:0000256" key="6">
    <source>
        <dbReference type="ARBA" id="ARBA00023136"/>
    </source>
</evidence>
<gene>
    <name evidence="9" type="ORF">HRQ87_14110</name>
</gene>
<comment type="caution">
    <text evidence="9">The sequence shown here is derived from an EMBL/GenBank/DDBJ whole genome shotgun (WGS) entry which is preliminary data.</text>
</comment>
<dbReference type="Pfam" id="PF09594">
    <property type="entry name" value="GT87"/>
    <property type="match status" value="1"/>
</dbReference>
<evidence type="ECO:0000256" key="8">
    <source>
        <dbReference type="SAM" id="Phobius"/>
    </source>
</evidence>
<dbReference type="RefSeq" id="WP_174139090.1">
    <property type="nucleotide sequence ID" value="NZ_JABUFE010000009.1"/>
</dbReference>
<evidence type="ECO:0000256" key="3">
    <source>
        <dbReference type="ARBA" id="ARBA00022679"/>
    </source>
</evidence>
<keyword evidence="4 8" id="KW-0812">Transmembrane</keyword>
<organism evidence="9 10">
    <name type="scientific">Parasulfitobacter algicola</name>
    <dbReference type="NCBI Taxonomy" id="2614809"/>
    <lineage>
        <taxon>Bacteria</taxon>
        <taxon>Pseudomonadati</taxon>
        <taxon>Pseudomonadota</taxon>
        <taxon>Alphaproteobacteria</taxon>
        <taxon>Rhodobacterales</taxon>
        <taxon>Roseobacteraceae</taxon>
        <taxon>Parasulfitobacter</taxon>
    </lineage>
</organism>
<feature type="transmembrane region" description="Helical" evidence="8">
    <location>
        <begin position="238"/>
        <end position="271"/>
    </location>
</feature>
<sequence length="286" mass="32528">MFLWHALGISLIALAIRSLKLSWVWVFLVAMSPAGMLNILAGQNAFVTAAFISFAVTFAVRKPALSGISWAVLTMKPHLGLIAIPMVLVRKQWNVILYGAIAFGILIAATITVWGLDPWKGFFTFTTYQQRFVLEDWRGLMLMLVPTAFMQGRVLNLGTQGAYMLHAVVALIATYLAIRAWPGKDWDVRDYLTWFVLSTFLILPYSFLYDLVIFQIVLALWYRQAEQLFLIRKPYADAIWMFCWILPLLSPVLLAYTFIQITPILLAFMLWQRGTAKRQGLAQQPA</sequence>
<evidence type="ECO:0000256" key="2">
    <source>
        <dbReference type="ARBA" id="ARBA00022475"/>
    </source>
</evidence>
<keyword evidence="2" id="KW-1003">Cell membrane</keyword>
<feature type="transmembrane region" description="Helical" evidence="8">
    <location>
        <begin position="39"/>
        <end position="60"/>
    </location>
</feature>
<feature type="transmembrane region" description="Helical" evidence="8">
    <location>
        <begin position="161"/>
        <end position="182"/>
    </location>
</feature>
<reference evidence="9 10" key="1">
    <citation type="submission" date="2020-06" db="EMBL/GenBank/DDBJ databases">
        <title>Sulfitobacter algicola sp. nov., isolated from green algae.</title>
        <authorList>
            <person name="Wang C."/>
        </authorList>
    </citation>
    <scope>NUCLEOTIDE SEQUENCE [LARGE SCALE GENOMIC DNA]</scope>
    <source>
        <strain evidence="9 10">1151</strain>
    </source>
</reference>
<evidence type="ECO:0000256" key="1">
    <source>
        <dbReference type="ARBA" id="ARBA00004651"/>
    </source>
</evidence>
<feature type="transmembrane region" description="Helical" evidence="8">
    <location>
        <begin position="95"/>
        <end position="116"/>
    </location>
</feature>
<keyword evidence="10" id="KW-1185">Reference proteome</keyword>
<evidence type="ECO:0000256" key="5">
    <source>
        <dbReference type="ARBA" id="ARBA00022989"/>
    </source>
</evidence>
<accession>A0ABX2ISR5</accession>
<name>A0ABX2ISR5_9RHOB</name>
<evidence type="ECO:0000313" key="9">
    <source>
        <dbReference type="EMBL" id="NSX55937.1"/>
    </source>
</evidence>
<keyword evidence="5 8" id="KW-1133">Transmembrane helix</keyword>
<evidence type="ECO:0000313" key="10">
    <source>
        <dbReference type="Proteomes" id="UP000777935"/>
    </source>
</evidence>
<comment type="similarity">
    <text evidence="7">Belongs to the glycosyltransferase 87 family.</text>
</comment>
<evidence type="ECO:0000256" key="7">
    <source>
        <dbReference type="ARBA" id="ARBA00024033"/>
    </source>
</evidence>
<feature type="transmembrane region" description="Helical" evidence="8">
    <location>
        <begin position="194"/>
        <end position="218"/>
    </location>
</feature>
<dbReference type="Proteomes" id="UP000777935">
    <property type="component" value="Unassembled WGS sequence"/>
</dbReference>